<proteinExistence type="predicted"/>
<evidence type="ECO:0000313" key="3">
    <source>
        <dbReference type="Proteomes" id="UP000463138"/>
    </source>
</evidence>
<comment type="caution">
    <text evidence="2">The sequence shown here is derived from an EMBL/GenBank/DDBJ whole genome shotgun (WGS) entry which is preliminary data.</text>
</comment>
<keyword evidence="3" id="KW-1185">Reference proteome</keyword>
<evidence type="ECO:0000256" key="1">
    <source>
        <dbReference type="SAM" id="MobiDB-lite"/>
    </source>
</evidence>
<gene>
    <name evidence="2" type="ORF">DT594_00455</name>
</gene>
<dbReference type="Proteomes" id="UP000463138">
    <property type="component" value="Unassembled WGS sequence"/>
</dbReference>
<reference evidence="2 3" key="1">
    <citation type="submission" date="2018-07" db="EMBL/GenBank/DDBJ databases">
        <title>Pseudomonas laoshanensis sp. nov., isolated from soil.</title>
        <authorList>
            <person name="Sun J."/>
            <person name="Yu L."/>
            <person name="Wang M."/>
            <person name="Zhang C."/>
        </authorList>
    </citation>
    <scope>NUCLEOTIDE SEQUENCE [LARGE SCALE GENOMIC DNA]</scope>
    <source>
        <strain evidence="2 3">Y22</strain>
    </source>
</reference>
<dbReference type="OrthoDB" id="7026815at2"/>
<evidence type="ECO:0000313" key="2">
    <source>
        <dbReference type="EMBL" id="KAA0695882.1"/>
    </source>
</evidence>
<name>A0A7V7GV13_9GAMM</name>
<dbReference type="AlphaFoldDB" id="A0A7V7GV13"/>
<dbReference type="RefSeq" id="WP_149330892.1">
    <property type="nucleotide sequence ID" value="NZ_QOVF01000001.1"/>
</dbReference>
<feature type="region of interest" description="Disordered" evidence="1">
    <location>
        <begin position="1"/>
        <end position="169"/>
    </location>
</feature>
<feature type="compositionally biased region" description="Acidic residues" evidence="1">
    <location>
        <begin position="148"/>
        <end position="157"/>
    </location>
</feature>
<feature type="compositionally biased region" description="Basic and acidic residues" evidence="1">
    <location>
        <begin position="158"/>
        <end position="169"/>
    </location>
</feature>
<evidence type="ECO:0008006" key="4">
    <source>
        <dbReference type="Google" id="ProtNLM"/>
    </source>
</evidence>
<accession>A0A7V7GV13</accession>
<sequence length="169" mass="17905">MSKDDNFQPEVDADGRRDSVPAQIWSDDEREKERGPAGPINGDPGRRLNEAADEIDDAGLTGASQPGQGPTDDDLTPETLIHEDGARGPLEPGSGGAADRELDVVGAGDIGAGGGLDEAEEGRVHPLDGQPWDGDPEEPLRPLPGVQDELDSEDPADITERAESRQRNR</sequence>
<dbReference type="EMBL" id="QOVF01000001">
    <property type="protein sequence ID" value="KAA0695882.1"/>
    <property type="molecule type" value="Genomic_DNA"/>
</dbReference>
<protein>
    <recommendedName>
        <fullName evidence="4">Phosphotransferase system, HPr-related protein</fullName>
    </recommendedName>
</protein>
<organism evidence="2 3">
    <name type="scientific">Halopseudomonas laoshanensis</name>
    <dbReference type="NCBI Taxonomy" id="2268758"/>
    <lineage>
        <taxon>Bacteria</taxon>
        <taxon>Pseudomonadati</taxon>
        <taxon>Pseudomonadota</taxon>
        <taxon>Gammaproteobacteria</taxon>
        <taxon>Pseudomonadales</taxon>
        <taxon>Pseudomonadaceae</taxon>
        <taxon>Halopseudomonas</taxon>
    </lineage>
</organism>